<keyword evidence="5" id="KW-0547">Nucleotide-binding</keyword>
<dbReference type="FunFam" id="1.10.730.10:FF:000002">
    <property type="entry name" value="Leucine--tRNA ligase"/>
    <property type="match status" value="1"/>
</dbReference>
<evidence type="ECO:0000256" key="7">
    <source>
        <dbReference type="ARBA" id="ARBA00022917"/>
    </source>
</evidence>
<evidence type="ECO:0000256" key="1">
    <source>
        <dbReference type="ARBA" id="ARBA00005594"/>
    </source>
</evidence>
<evidence type="ECO:0000256" key="8">
    <source>
        <dbReference type="ARBA" id="ARBA00023146"/>
    </source>
</evidence>
<feature type="domain" description="Aminoacyl-tRNA synthetase class Ia" evidence="10">
    <location>
        <begin position="610"/>
        <end position="650"/>
    </location>
</feature>
<comment type="catalytic activity">
    <reaction evidence="9">
        <text>tRNA(Leu) + L-leucine + ATP = L-leucyl-tRNA(Leu) + AMP + diphosphate</text>
        <dbReference type="Rhea" id="RHEA:11688"/>
        <dbReference type="Rhea" id="RHEA-COMP:9613"/>
        <dbReference type="Rhea" id="RHEA-COMP:9622"/>
        <dbReference type="ChEBI" id="CHEBI:30616"/>
        <dbReference type="ChEBI" id="CHEBI:33019"/>
        <dbReference type="ChEBI" id="CHEBI:57427"/>
        <dbReference type="ChEBI" id="CHEBI:78442"/>
        <dbReference type="ChEBI" id="CHEBI:78494"/>
        <dbReference type="ChEBI" id="CHEBI:456215"/>
        <dbReference type="EC" id="6.1.1.4"/>
    </reaction>
</comment>
<sequence length="699" mass="81262">VSSRYNHKKVERLWQQKWEEEKIFQTVTDENKKKYYVLEMFPYPSGKIHMGHVRNYALGDVVARYKKMCGFNVMHPMGWDAFGLPAENAAIVEKKPPSEWTYQNINLMRSQLKSMGLSIDWTREIATCHPDYYKHEQSFFLDLLKKELAYKKESFVNWDPVDQTVLANEQVIDGKGWRSGAEIEQKKLSQWFLKTSAYSEELLNCLDQLDNWPSKVKIMQSNWIGKSVGVEINFKINNPKNLISNYINVFSTRPDTIFGATFCAISTDHPISKDIINRDAAAKKFVKECSTLNPEKEKKGFKTHLFVEHPFIEKKLLPVFMANFVLMEYGSGAIFGCPAHDQRDLEFAIKYKLEIIPVILPEKKSKDKFKITTEAYVGEGNLINSSFLDGQKIEEAKKTVIKKLALKKIGNKKINYRLRDWGLSRQRFWGCPIPVMYREDGEIIPVPKKDLPVKLPDVKELSGSGNVLEKIDEWRNVLCPETGMKAKRETDTFDTFFESSWYYLRYCNPRDLNAFVKEDINYWLPVDQYIGGIEHAILHLLYSRFFVKALRDTGYIELDEPFKGLFTQGMVTHQTFQNHKNEWIGPDEIIYNKESITDNQGNKVKVGKIEKMSKSKKNIVDPSDIIEKYGADTARWFMLSDSPPERDLEWTESGVTGSYKFINKVWNLLQLCLSNDYIENNKTDNRLLKEKTHDTIKNV</sequence>
<feature type="domain" description="Leucyl-tRNA synthetase editing" evidence="12">
    <location>
        <begin position="222"/>
        <end position="404"/>
    </location>
</feature>
<dbReference type="Pfam" id="PF13603">
    <property type="entry name" value="tRNA-synt_1_2"/>
    <property type="match status" value="1"/>
</dbReference>
<keyword evidence="7" id="KW-0648">Protein biosynthesis</keyword>
<dbReference type="InterPro" id="IPR025709">
    <property type="entry name" value="Leu_tRNA-synth_edit"/>
</dbReference>
<feature type="non-terminal residue" evidence="13">
    <location>
        <position position="699"/>
    </location>
</feature>
<organism evidence="13">
    <name type="scientific">marine metagenome</name>
    <dbReference type="NCBI Taxonomy" id="408172"/>
    <lineage>
        <taxon>unclassified sequences</taxon>
        <taxon>metagenomes</taxon>
        <taxon>ecological metagenomes</taxon>
    </lineage>
</organism>
<dbReference type="PANTHER" id="PTHR43740:SF2">
    <property type="entry name" value="LEUCINE--TRNA LIGASE, MITOCHONDRIAL"/>
    <property type="match status" value="1"/>
</dbReference>
<dbReference type="SUPFAM" id="SSF52374">
    <property type="entry name" value="Nucleotidylyl transferase"/>
    <property type="match status" value="1"/>
</dbReference>
<dbReference type="GO" id="GO:0006429">
    <property type="term" value="P:leucyl-tRNA aminoacylation"/>
    <property type="evidence" value="ECO:0007669"/>
    <property type="project" value="InterPro"/>
</dbReference>
<dbReference type="CDD" id="cd00812">
    <property type="entry name" value="LeuRS_core"/>
    <property type="match status" value="1"/>
</dbReference>
<protein>
    <recommendedName>
        <fullName evidence="2">leucine--tRNA ligase</fullName>
        <ecNumber evidence="2">6.1.1.4</ecNumber>
    </recommendedName>
</protein>
<keyword evidence="6" id="KW-0067">ATP-binding</keyword>
<dbReference type="PRINTS" id="PR00985">
    <property type="entry name" value="TRNASYNTHLEU"/>
</dbReference>
<evidence type="ECO:0000256" key="5">
    <source>
        <dbReference type="ARBA" id="ARBA00022741"/>
    </source>
</evidence>
<keyword evidence="4" id="KW-0436">Ligase</keyword>
<dbReference type="EC" id="6.1.1.4" evidence="2"/>
<evidence type="ECO:0000256" key="4">
    <source>
        <dbReference type="ARBA" id="ARBA00022598"/>
    </source>
</evidence>
<dbReference type="InterPro" id="IPR009008">
    <property type="entry name" value="Val/Leu/Ile-tRNA-synth_edit"/>
</dbReference>
<evidence type="ECO:0000259" key="12">
    <source>
        <dbReference type="Pfam" id="PF13603"/>
    </source>
</evidence>
<dbReference type="InterPro" id="IPR015413">
    <property type="entry name" value="Methionyl/Leucyl_tRNA_Synth"/>
</dbReference>
<dbReference type="InterPro" id="IPR002302">
    <property type="entry name" value="Leu-tRNA-ligase"/>
</dbReference>
<dbReference type="PANTHER" id="PTHR43740">
    <property type="entry name" value="LEUCYL-TRNA SYNTHETASE"/>
    <property type="match status" value="1"/>
</dbReference>
<dbReference type="Gene3D" id="3.40.50.620">
    <property type="entry name" value="HUPs"/>
    <property type="match status" value="2"/>
</dbReference>
<dbReference type="GO" id="GO:0002161">
    <property type="term" value="F:aminoacyl-tRNA deacylase activity"/>
    <property type="evidence" value="ECO:0007669"/>
    <property type="project" value="InterPro"/>
</dbReference>
<gene>
    <name evidence="13" type="ORF">METZ01_LOCUS140861</name>
</gene>
<evidence type="ECO:0000256" key="3">
    <source>
        <dbReference type="ARBA" id="ARBA00022490"/>
    </source>
</evidence>
<dbReference type="Gene3D" id="1.10.730.10">
    <property type="entry name" value="Isoleucyl-tRNA Synthetase, Domain 1"/>
    <property type="match status" value="1"/>
</dbReference>
<dbReference type="InterPro" id="IPR001412">
    <property type="entry name" value="aa-tRNA-synth_I_CS"/>
</dbReference>
<name>A0A381ZGY3_9ZZZZ</name>
<evidence type="ECO:0000256" key="6">
    <source>
        <dbReference type="ARBA" id="ARBA00022840"/>
    </source>
</evidence>
<keyword evidence="8" id="KW-0030">Aminoacyl-tRNA synthetase</keyword>
<dbReference type="Gene3D" id="2.20.28.290">
    <property type="match status" value="1"/>
</dbReference>
<proteinExistence type="inferred from homology"/>
<keyword evidence="3" id="KW-0963">Cytoplasm</keyword>
<accession>A0A381ZGY3</accession>
<dbReference type="InterPro" id="IPR014729">
    <property type="entry name" value="Rossmann-like_a/b/a_fold"/>
</dbReference>
<evidence type="ECO:0000313" key="13">
    <source>
        <dbReference type="EMBL" id="SVA88007.1"/>
    </source>
</evidence>
<feature type="non-terminal residue" evidence="13">
    <location>
        <position position="1"/>
    </location>
</feature>
<dbReference type="NCBIfam" id="TIGR00396">
    <property type="entry name" value="leuS_bact"/>
    <property type="match status" value="1"/>
</dbReference>
<dbReference type="FunFam" id="3.40.50.620:FF:000003">
    <property type="entry name" value="Leucine--tRNA ligase"/>
    <property type="match status" value="1"/>
</dbReference>
<dbReference type="PROSITE" id="PS00178">
    <property type="entry name" value="AA_TRNA_LIGASE_I"/>
    <property type="match status" value="1"/>
</dbReference>
<evidence type="ECO:0000259" key="10">
    <source>
        <dbReference type="Pfam" id="PF00133"/>
    </source>
</evidence>
<dbReference type="GO" id="GO:0005829">
    <property type="term" value="C:cytosol"/>
    <property type="evidence" value="ECO:0007669"/>
    <property type="project" value="TreeGrafter"/>
</dbReference>
<evidence type="ECO:0000256" key="2">
    <source>
        <dbReference type="ARBA" id="ARBA00013164"/>
    </source>
</evidence>
<evidence type="ECO:0000256" key="9">
    <source>
        <dbReference type="ARBA" id="ARBA00047469"/>
    </source>
</evidence>
<comment type="similarity">
    <text evidence="1">Belongs to the class-I aminoacyl-tRNA synthetase family.</text>
</comment>
<dbReference type="GO" id="GO:0005524">
    <property type="term" value="F:ATP binding"/>
    <property type="evidence" value="ECO:0007669"/>
    <property type="project" value="UniProtKB-KW"/>
</dbReference>
<dbReference type="GO" id="GO:0004823">
    <property type="term" value="F:leucine-tRNA ligase activity"/>
    <property type="evidence" value="ECO:0007669"/>
    <property type="project" value="UniProtKB-EC"/>
</dbReference>
<dbReference type="SUPFAM" id="SSF50677">
    <property type="entry name" value="ValRS/IleRS/LeuRS editing domain"/>
    <property type="match status" value="1"/>
</dbReference>
<dbReference type="InterPro" id="IPR002300">
    <property type="entry name" value="aa-tRNA-synth_Ia"/>
</dbReference>
<feature type="domain" description="Methionyl/Leucyl tRNA synthetase" evidence="11">
    <location>
        <begin position="37"/>
        <end position="171"/>
    </location>
</feature>
<dbReference type="Pfam" id="PF09334">
    <property type="entry name" value="tRNA-synt_1g"/>
    <property type="match status" value="1"/>
</dbReference>
<reference evidence="13" key="1">
    <citation type="submission" date="2018-05" db="EMBL/GenBank/DDBJ databases">
        <authorList>
            <person name="Lanie J.A."/>
            <person name="Ng W.-L."/>
            <person name="Kazmierczak K.M."/>
            <person name="Andrzejewski T.M."/>
            <person name="Davidsen T.M."/>
            <person name="Wayne K.J."/>
            <person name="Tettelin H."/>
            <person name="Glass J.I."/>
            <person name="Rusch D."/>
            <person name="Podicherti R."/>
            <person name="Tsui H.-C.T."/>
            <person name="Winkler M.E."/>
        </authorList>
    </citation>
    <scope>NUCLEOTIDE SEQUENCE</scope>
</reference>
<dbReference type="FunFam" id="3.40.50.620:FF:000056">
    <property type="entry name" value="Leucine--tRNA ligase"/>
    <property type="match status" value="1"/>
</dbReference>
<dbReference type="Pfam" id="PF00133">
    <property type="entry name" value="tRNA-synt_1"/>
    <property type="match status" value="1"/>
</dbReference>
<dbReference type="EMBL" id="UINC01021123">
    <property type="protein sequence ID" value="SVA88007.1"/>
    <property type="molecule type" value="Genomic_DNA"/>
</dbReference>
<evidence type="ECO:0000259" key="11">
    <source>
        <dbReference type="Pfam" id="PF09334"/>
    </source>
</evidence>
<dbReference type="AlphaFoldDB" id="A0A381ZGY3"/>